<keyword evidence="5 14" id="KW-0597">Phosphoprotein</keyword>
<dbReference type="PRINTS" id="PR00344">
    <property type="entry name" value="BCTRLSENSOR"/>
</dbReference>
<dbReference type="InterPro" id="IPR003594">
    <property type="entry name" value="HATPase_dom"/>
</dbReference>
<keyword evidence="8" id="KW-0418">Kinase</keyword>
<dbReference type="InterPro" id="IPR008207">
    <property type="entry name" value="Sig_transdc_His_kin_Hpt_dom"/>
</dbReference>
<dbReference type="GO" id="GO:0005886">
    <property type="term" value="C:plasma membrane"/>
    <property type="evidence" value="ECO:0007669"/>
    <property type="project" value="UniProtKB-SubCell"/>
</dbReference>
<evidence type="ECO:0000256" key="11">
    <source>
        <dbReference type="ARBA" id="ARBA00023012"/>
    </source>
</evidence>
<dbReference type="Pfam" id="PF00072">
    <property type="entry name" value="Response_reg"/>
    <property type="match status" value="1"/>
</dbReference>
<sequence>MTEALLERRLSLIVEHFPIAVLLETVDRKVSQTNQAFCDMFGIPAPPAALVGADCEAAAVQLAPLWGDLDGFLARVHELLAAGKPVVGDRIELTDGRVLERDFLMVPVDETRGEAAWIYRDVTVSDTARRVAQSEANARSELLATISHDVRTPVVGIVGLVDILLQQPLDHRTRELVESVHSSAAAMTTMLDDLLDLSRADAGRLELCIEDTSICELVEDVAGMVGPVAQAKSLPLIAGVKATVPDIIRTDPGRLRQVLLNLTSNAVKFSPTGAVTILADREGSDLVVRVSDTGPGMTPEAITRAFEQYVQGGAEVNRAYGGAGLGLAIANKLTAALGGTITVHSRIGLGTTFAVRIPGAVVGPELSTTMTGIRAHLTGHHRAVPVVAAALERAGIEVRDQADDEGVNLEVVVASSLAHAQRIPAASRRQLILVPAALASCPPLAGTALALPWTRERLRAALRDEWVADDVRERAGLLPLGTRVLLAEDEPSNRRIISEMLTRLRAEVVAVGTGLEALEALAADRFDVVLMDLTMPVMGGVEAVENIRHRVPADRCPPILALTADARVDPSLRPDSGFCGHLSKPVTSAMLSRAVAGVLKASSPEPPPTLGERPAVDVTVLHALVEDVGDTQVVLDTIELYLEELPVRLSSMTAALTGERFDLLRDEAHALKSSSRMLGAGTLADQCRDLEAVTAAHSRQDSASGGTVTPMVDALQFEAFRVAQWLADFRAASYPGLDVPSASSGT</sequence>
<organism evidence="18 19">
    <name type="scientific">Candidatus Phosphoribacter hodrii</name>
    <dbReference type="NCBI Taxonomy" id="2953743"/>
    <lineage>
        <taxon>Bacteria</taxon>
        <taxon>Bacillati</taxon>
        <taxon>Actinomycetota</taxon>
        <taxon>Actinomycetes</taxon>
        <taxon>Micrococcales</taxon>
        <taxon>Dermatophilaceae</taxon>
        <taxon>Candidatus Phosphoribacter</taxon>
    </lineage>
</organism>
<comment type="caution">
    <text evidence="18">The sequence shown here is derived from an EMBL/GenBank/DDBJ whole genome shotgun (WGS) entry which is preliminary data.</text>
</comment>
<dbReference type="Gene3D" id="1.10.287.130">
    <property type="match status" value="1"/>
</dbReference>
<dbReference type="PROSITE" id="PS50110">
    <property type="entry name" value="RESPONSE_REGULATORY"/>
    <property type="match status" value="1"/>
</dbReference>
<evidence type="ECO:0000256" key="9">
    <source>
        <dbReference type="ARBA" id="ARBA00022840"/>
    </source>
</evidence>
<proteinExistence type="predicted"/>
<dbReference type="Gene3D" id="1.20.120.160">
    <property type="entry name" value="HPT domain"/>
    <property type="match status" value="1"/>
</dbReference>
<dbReference type="Gene3D" id="3.30.450.20">
    <property type="entry name" value="PAS domain"/>
    <property type="match status" value="1"/>
</dbReference>
<dbReference type="InterPro" id="IPR004358">
    <property type="entry name" value="Sig_transdc_His_kin-like_C"/>
</dbReference>
<dbReference type="CDD" id="cd00088">
    <property type="entry name" value="HPT"/>
    <property type="match status" value="1"/>
</dbReference>
<dbReference type="SUPFAM" id="SSF52172">
    <property type="entry name" value="CheY-like"/>
    <property type="match status" value="1"/>
</dbReference>
<evidence type="ECO:0000256" key="1">
    <source>
        <dbReference type="ARBA" id="ARBA00000085"/>
    </source>
</evidence>
<dbReference type="GO" id="GO:0000155">
    <property type="term" value="F:phosphorelay sensor kinase activity"/>
    <property type="evidence" value="ECO:0007669"/>
    <property type="project" value="InterPro"/>
</dbReference>
<keyword evidence="8" id="KW-0808">Transferase</keyword>
<dbReference type="SMART" id="SM00388">
    <property type="entry name" value="HisKA"/>
    <property type="match status" value="1"/>
</dbReference>
<dbReference type="GO" id="GO:0005524">
    <property type="term" value="F:ATP binding"/>
    <property type="evidence" value="ECO:0007669"/>
    <property type="project" value="UniProtKB-KW"/>
</dbReference>
<evidence type="ECO:0000259" key="15">
    <source>
        <dbReference type="PROSITE" id="PS50109"/>
    </source>
</evidence>
<evidence type="ECO:0000256" key="12">
    <source>
        <dbReference type="ARBA" id="ARBA00023136"/>
    </source>
</evidence>
<feature type="domain" description="Histidine kinase" evidence="15">
    <location>
        <begin position="145"/>
        <end position="361"/>
    </location>
</feature>
<keyword evidence="12" id="KW-0472">Membrane</keyword>
<dbReference type="SMART" id="SM00387">
    <property type="entry name" value="HATPase_c"/>
    <property type="match status" value="1"/>
</dbReference>
<dbReference type="InterPro" id="IPR003661">
    <property type="entry name" value="HisK_dim/P_dom"/>
</dbReference>
<evidence type="ECO:0000256" key="6">
    <source>
        <dbReference type="ARBA" id="ARBA00022692"/>
    </source>
</evidence>
<dbReference type="CDD" id="cd17546">
    <property type="entry name" value="REC_hyHK_CKI1_RcsC-like"/>
    <property type="match status" value="1"/>
</dbReference>
<evidence type="ECO:0000256" key="7">
    <source>
        <dbReference type="ARBA" id="ARBA00022741"/>
    </source>
</evidence>
<evidence type="ECO:0000256" key="5">
    <source>
        <dbReference type="ARBA" id="ARBA00022553"/>
    </source>
</evidence>
<dbReference type="PANTHER" id="PTHR45339:SF1">
    <property type="entry name" value="HYBRID SIGNAL TRANSDUCTION HISTIDINE KINASE J"/>
    <property type="match status" value="1"/>
</dbReference>
<feature type="domain" description="HPt" evidence="17">
    <location>
        <begin position="630"/>
        <end position="729"/>
    </location>
</feature>
<evidence type="ECO:0000259" key="16">
    <source>
        <dbReference type="PROSITE" id="PS50110"/>
    </source>
</evidence>
<dbReference type="SUPFAM" id="SSF47226">
    <property type="entry name" value="Histidine-containing phosphotransfer domain, HPT domain"/>
    <property type="match status" value="1"/>
</dbReference>
<dbReference type="CDD" id="cd00082">
    <property type="entry name" value="HisKA"/>
    <property type="match status" value="1"/>
</dbReference>
<dbReference type="SUPFAM" id="SSF55874">
    <property type="entry name" value="ATPase domain of HSP90 chaperone/DNA topoisomerase II/histidine kinase"/>
    <property type="match status" value="1"/>
</dbReference>
<keyword evidence="11" id="KW-0902">Two-component regulatory system</keyword>
<evidence type="ECO:0000313" key="19">
    <source>
        <dbReference type="Proteomes" id="UP000726105"/>
    </source>
</evidence>
<gene>
    <name evidence="18" type="ORF">IPI13_14865</name>
</gene>
<feature type="modified residue" description="4-aspartylphosphate" evidence="14">
    <location>
        <position position="532"/>
    </location>
</feature>
<evidence type="ECO:0000256" key="10">
    <source>
        <dbReference type="ARBA" id="ARBA00022989"/>
    </source>
</evidence>
<dbReference type="EC" id="2.7.13.3" evidence="3"/>
<accession>A0A935INB3</accession>
<evidence type="ECO:0000256" key="4">
    <source>
        <dbReference type="ARBA" id="ARBA00022475"/>
    </source>
</evidence>
<dbReference type="SUPFAM" id="SSF47384">
    <property type="entry name" value="Homodimeric domain of signal transducing histidine kinase"/>
    <property type="match status" value="1"/>
</dbReference>
<dbReference type="PANTHER" id="PTHR45339">
    <property type="entry name" value="HYBRID SIGNAL TRANSDUCTION HISTIDINE KINASE J"/>
    <property type="match status" value="1"/>
</dbReference>
<name>A0A935INB3_9MICO</name>
<keyword evidence="7" id="KW-0547">Nucleotide-binding</keyword>
<feature type="domain" description="Response regulatory" evidence="16">
    <location>
        <begin position="483"/>
        <end position="599"/>
    </location>
</feature>
<dbReference type="InterPro" id="IPR035965">
    <property type="entry name" value="PAS-like_dom_sf"/>
</dbReference>
<evidence type="ECO:0000313" key="18">
    <source>
        <dbReference type="EMBL" id="MBK7274385.1"/>
    </source>
</evidence>
<dbReference type="SMART" id="SM00073">
    <property type="entry name" value="HPT"/>
    <property type="match status" value="1"/>
</dbReference>
<evidence type="ECO:0000256" key="3">
    <source>
        <dbReference type="ARBA" id="ARBA00012438"/>
    </source>
</evidence>
<dbReference type="SUPFAM" id="SSF55785">
    <property type="entry name" value="PYP-like sensor domain (PAS domain)"/>
    <property type="match status" value="1"/>
</dbReference>
<evidence type="ECO:0000256" key="13">
    <source>
        <dbReference type="PROSITE-ProRule" id="PRU00110"/>
    </source>
</evidence>
<dbReference type="CDD" id="cd16922">
    <property type="entry name" value="HATPase_EvgS-ArcB-TorS-like"/>
    <property type="match status" value="1"/>
</dbReference>
<keyword evidence="4" id="KW-1003">Cell membrane</keyword>
<dbReference type="PROSITE" id="PS50894">
    <property type="entry name" value="HPT"/>
    <property type="match status" value="1"/>
</dbReference>
<dbReference type="InterPro" id="IPR001789">
    <property type="entry name" value="Sig_transdc_resp-reg_receiver"/>
</dbReference>
<dbReference type="EMBL" id="JADJIB010000005">
    <property type="protein sequence ID" value="MBK7274385.1"/>
    <property type="molecule type" value="Genomic_DNA"/>
</dbReference>
<dbReference type="InterPro" id="IPR036890">
    <property type="entry name" value="HATPase_C_sf"/>
</dbReference>
<dbReference type="InterPro" id="IPR005467">
    <property type="entry name" value="His_kinase_dom"/>
</dbReference>
<dbReference type="Pfam" id="PF01627">
    <property type="entry name" value="Hpt"/>
    <property type="match status" value="1"/>
</dbReference>
<dbReference type="AlphaFoldDB" id="A0A935INB3"/>
<comment type="subcellular location">
    <subcellularLocation>
        <location evidence="2">Cell membrane</location>
        <topology evidence="2">Multi-pass membrane protein</topology>
    </subcellularLocation>
</comment>
<dbReference type="Gene3D" id="3.40.50.2300">
    <property type="match status" value="1"/>
</dbReference>
<keyword evidence="6" id="KW-0812">Transmembrane</keyword>
<feature type="modified residue" description="Phosphohistidine" evidence="13">
    <location>
        <position position="669"/>
    </location>
</feature>
<dbReference type="PROSITE" id="PS50109">
    <property type="entry name" value="HIS_KIN"/>
    <property type="match status" value="1"/>
</dbReference>
<evidence type="ECO:0000256" key="14">
    <source>
        <dbReference type="PROSITE-ProRule" id="PRU00169"/>
    </source>
</evidence>
<comment type="catalytic activity">
    <reaction evidence="1">
        <text>ATP + protein L-histidine = ADP + protein N-phospho-L-histidine.</text>
        <dbReference type="EC" id="2.7.13.3"/>
    </reaction>
</comment>
<evidence type="ECO:0000259" key="17">
    <source>
        <dbReference type="PROSITE" id="PS50894"/>
    </source>
</evidence>
<dbReference type="Proteomes" id="UP000726105">
    <property type="component" value="Unassembled WGS sequence"/>
</dbReference>
<evidence type="ECO:0000256" key="2">
    <source>
        <dbReference type="ARBA" id="ARBA00004651"/>
    </source>
</evidence>
<evidence type="ECO:0000256" key="8">
    <source>
        <dbReference type="ARBA" id="ARBA00022777"/>
    </source>
</evidence>
<dbReference type="InterPro" id="IPR011006">
    <property type="entry name" value="CheY-like_superfamily"/>
</dbReference>
<dbReference type="Gene3D" id="3.30.565.10">
    <property type="entry name" value="Histidine kinase-like ATPase, C-terminal domain"/>
    <property type="match status" value="1"/>
</dbReference>
<keyword evidence="10" id="KW-1133">Transmembrane helix</keyword>
<dbReference type="InterPro" id="IPR036641">
    <property type="entry name" value="HPT_dom_sf"/>
</dbReference>
<dbReference type="InterPro" id="IPR036097">
    <property type="entry name" value="HisK_dim/P_sf"/>
</dbReference>
<dbReference type="SMART" id="SM00448">
    <property type="entry name" value="REC"/>
    <property type="match status" value="1"/>
</dbReference>
<reference evidence="18 19" key="1">
    <citation type="submission" date="2020-10" db="EMBL/GenBank/DDBJ databases">
        <title>Connecting structure to function with the recovery of over 1000 high-quality activated sludge metagenome-assembled genomes encoding full-length rRNA genes using long-read sequencing.</title>
        <authorList>
            <person name="Singleton C.M."/>
            <person name="Petriglieri F."/>
            <person name="Kristensen J.M."/>
            <person name="Kirkegaard R.H."/>
            <person name="Michaelsen T.Y."/>
            <person name="Andersen M.H."/>
            <person name="Karst S.M."/>
            <person name="Dueholm M.S."/>
            <person name="Nielsen P.H."/>
            <person name="Albertsen M."/>
        </authorList>
    </citation>
    <scope>NUCLEOTIDE SEQUENCE [LARGE SCALE GENOMIC DNA]</scope>
    <source>
        <strain evidence="18">Ega_18-Q3-R5-49_MAXAC.001</strain>
    </source>
</reference>
<dbReference type="Pfam" id="PF02518">
    <property type="entry name" value="HATPase_c"/>
    <property type="match status" value="1"/>
</dbReference>
<protein>
    <recommendedName>
        <fullName evidence="3">histidine kinase</fullName>
        <ecNumber evidence="3">2.7.13.3</ecNumber>
    </recommendedName>
</protein>
<keyword evidence="9" id="KW-0067">ATP-binding</keyword>
<dbReference type="Pfam" id="PF00512">
    <property type="entry name" value="HisKA"/>
    <property type="match status" value="1"/>
</dbReference>